<dbReference type="EMBL" id="QGGP01000012">
    <property type="protein sequence ID" value="PWK17044.1"/>
    <property type="molecule type" value="Genomic_DNA"/>
</dbReference>
<dbReference type="RefSeq" id="WP_109683478.1">
    <property type="nucleotide sequence ID" value="NZ_QGGP01000012.1"/>
</dbReference>
<name>A0A316DG11_9FLAO</name>
<dbReference type="GO" id="GO:0006355">
    <property type="term" value="P:regulation of DNA-templated transcription"/>
    <property type="evidence" value="ECO:0007669"/>
    <property type="project" value="InterPro"/>
</dbReference>
<gene>
    <name evidence="5" type="ORF">LX78_02903</name>
</gene>
<comment type="caution">
    <text evidence="5">The sequence shown here is derived from an EMBL/GenBank/DDBJ whole genome shotgun (WGS) entry which is preliminary data.</text>
</comment>
<dbReference type="Pfam" id="PF00196">
    <property type="entry name" value="GerE"/>
    <property type="match status" value="1"/>
</dbReference>
<dbReference type="AlphaFoldDB" id="A0A316DG11"/>
<dbReference type="PROSITE" id="PS50043">
    <property type="entry name" value="HTH_LUXR_2"/>
    <property type="match status" value="1"/>
</dbReference>
<dbReference type="PRINTS" id="PR00038">
    <property type="entry name" value="HTHLUXR"/>
</dbReference>
<evidence type="ECO:0000256" key="3">
    <source>
        <dbReference type="ARBA" id="ARBA00023163"/>
    </source>
</evidence>
<evidence type="ECO:0000313" key="6">
    <source>
        <dbReference type="Proteomes" id="UP000245430"/>
    </source>
</evidence>
<evidence type="ECO:0000259" key="4">
    <source>
        <dbReference type="PROSITE" id="PS50043"/>
    </source>
</evidence>
<keyword evidence="3" id="KW-0804">Transcription</keyword>
<proteinExistence type="predicted"/>
<dbReference type="InterPro" id="IPR000792">
    <property type="entry name" value="Tscrpt_reg_LuxR_C"/>
</dbReference>
<keyword evidence="2" id="KW-0238">DNA-binding</keyword>
<dbReference type="Gene3D" id="1.10.10.10">
    <property type="entry name" value="Winged helix-like DNA-binding domain superfamily/Winged helix DNA-binding domain"/>
    <property type="match status" value="1"/>
</dbReference>
<organism evidence="5 6">
    <name type="scientific">Xanthomarina spongicola</name>
    <dbReference type="NCBI Taxonomy" id="570520"/>
    <lineage>
        <taxon>Bacteria</taxon>
        <taxon>Pseudomonadati</taxon>
        <taxon>Bacteroidota</taxon>
        <taxon>Flavobacteriia</taxon>
        <taxon>Flavobacteriales</taxon>
        <taxon>Flavobacteriaceae</taxon>
        <taxon>Xanthomarina</taxon>
    </lineage>
</organism>
<protein>
    <submittedName>
        <fullName evidence="5">PAS domain-containing protein</fullName>
    </submittedName>
</protein>
<dbReference type="SMART" id="SM00421">
    <property type="entry name" value="HTH_LUXR"/>
    <property type="match status" value="1"/>
</dbReference>
<accession>A0A316DG11</accession>
<dbReference type="Proteomes" id="UP000245430">
    <property type="component" value="Unassembled WGS sequence"/>
</dbReference>
<evidence type="ECO:0000256" key="2">
    <source>
        <dbReference type="ARBA" id="ARBA00023125"/>
    </source>
</evidence>
<reference evidence="5 6" key="1">
    <citation type="submission" date="2018-05" db="EMBL/GenBank/DDBJ databases">
        <title>Genomic Encyclopedia of Archaeal and Bacterial Type Strains, Phase II (KMG-II): from individual species to whole genera.</title>
        <authorList>
            <person name="Goeker M."/>
        </authorList>
    </citation>
    <scope>NUCLEOTIDE SEQUENCE [LARGE SCALE GENOMIC DNA]</scope>
    <source>
        <strain evidence="5 6">DSM 22637</strain>
    </source>
</reference>
<dbReference type="SUPFAM" id="SSF46894">
    <property type="entry name" value="C-terminal effector domain of the bipartite response regulators"/>
    <property type="match status" value="1"/>
</dbReference>
<dbReference type="PANTHER" id="PTHR44688:SF16">
    <property type="entry name" value="DNA-BINDING TRANSCRIPTIONAL ACTIVATOR DEVR_DOSR"/>
    <property type="match status" value="1"/>
</dbReference>
<dbReference type="PANTHER" id="PTHR44688">
    <property type="entry name" value="DNA-BINDING TRANSCRIPTIONAL ACTIVATOR DEVR_DOSR"/>
    <property type="match status" value="1"/>
</dbReference>
<dbReference type="InterPro" id="IPR016032">
    <property type="entry name" value="Sig_transdc_resp-reg_C-effctor"/>
</dbReference>
<dbReference type="CDD" id="cd06170">
    <property type="entry name" value="LuxR_C_like"/>
    <property type="match status" value="1"/>
</dbReference>
<dbReference type="Gene3D" id="3.30.450.20">
    <property type="entry name" value="PAS domain"/>
    <property type="match status" value="1"/>
</dbReference>
<sequence length="256" mass="30004">MEIHNVRSHYKEIFKSYYKPSLEQHIEKIIELDTYLPYSSTFFCLTNTQNLSFEFISKNMQACLGIDAQLLKKQGMRYFWSRIHPEDLELWLKALNALMEFTLAEIPIELRKRMSYTWNYRFKNAEDQYVNIIQNTTPLEFDANMKPIIGLAHYTVVGSKLPLPVTATAKLLNTKNEYETKYYNNFSQKLLTDGISNRERDIIRLLVLNYSSKDIADKLDISSNTVDTHRRNILKKLHISSTGELIGMLKMNKTII</sequence>
<dbReference type="GO" id="GO:0003677">
    <property type="term" value="F:DNA binding"/>
    <property type="evidence" value="ECO:0007669"/>
    <property type="project" value="UniProtKB-KW"/>
</dbReference>
<dbReference type="OrthoDB" id="965844at2"/>
<evidence type="ECO:0000256" key="1">
    <source>
        <dbReference type="ARBA" id="ARBA00023015"/>
    </source>
</evidence>
<keyword evidence="1" id="KW-0805">Transcription regulation</keyword>
<dbReference type="InterPro" id="IPR013655">
    <property type="entry name" value="PAS_fold_3"/>
</dbReference>
<keyword evidence="6" id="KW-1185">Reference proteome</keyword>
<dbReference type="Pfam" id="PF08447">
    <property type="entry name" value="PAS_3"/>
    <property type="match status" value="1"/>
</dbReference>
<evidence type="ECO:0000313" key="5">
    <source>
        <dbReference type="EMBL" id="PWK17044.1"/>
    </source>
</evidence>
<feature type="domain" description="HTH luxR-type" evidence="4">
    <location>
        <begin position="184"/>
        <end position="253"/>
    </location>
</feature>
<dbReference type="InterPro" id="IPR036388">
    <property type="entry name" value="WH-like_DNA-bd_sf"/>
</dbReference>